<feature type="transmembrane region" description="Helical" evidence="1">
    <location>
        <begin position="119"/>
        <end position="140"/>
    </location>
</feature>
<evidence type="ECO:0000256" key="1">
    <source>
        <dbReference type="SAM" id="Phobius"/>
    </source>
</evidence>
<dbReference type="EMBL" id="CP165628">
    <property type="protein sequence ID" value="XDU73295.1"/>
    <property type="molecule type" value="Genomic_DNA"/>
</dbReference>
<feature type="transmembrane region" description="Helical" evidence="1">
    <location>
        <begin position="200"/>
        <end position="219"/>
    </location>
</feature>
<name>A0AB39VS23_9GAMM</name>
<dbReference type="RefSeq" id="WP_369789778.1">
    <property type="nucleotide sequence ID" value="NZ_CP165628.1"/>
</dbReference>
<dbReference type="InterPro" id="IPR025686">
    <property type="entry name" value="Glucos_trans_II"/>
</dbReference>
<accession>A0AB39VS23</accession>
<organism evidence="2">
    <name type="scientific">Rouxiella sp. WC2420</name>
    <dbReference type="NCBI Taxonomy" id="3234145"/>
    <lineage>
        <taxon>Bacteria</taxon>
        <taxon>Pseudomonadati</taxon>
        <taxon>Pseudomonadota</taxon>
        <taxon>Gammaproteobacteria</taxon>
        <taxon>Enterobacterales</taxon>
        <taxon>Yersiniaceae</taxon>
        <taxon>Rouxiella</taxon>
    </lineage>
</organism>
<feature type="transmembrane region" description="Helical" evidence="1">
    <location>
        <begin position="250"/>
        <end position="271"/>
    </location>
</feature>
<keyword evidence="1" id="KW-1133">Transmembrane helix</keyword>
<feature type="transmembrane region" description="Helical" evidence="1">
    <location>
        <begin position="12"/>
        <end position="31"/>
    </location>
</feature>
<protein>
    <submittedName>
        <fullName evidence="2">Glucosyltransferase domain-containing protein</fullName>
    </submittedName>
</protein>
<dbReference type="AlphaFoldDB" id="A0AB39VS23"/>
<feature type="transmembrane region" description="Helical" evidence="1">
    <location>
        <begin position="70"/>
        <end position="89"/>
    </location>
</feature>
<sequence>MLCHEDKKTLAIYTGLSFIFIYPLIYAGLFYRDDLDRAITGQYGWRGLGRPAADILMRILSASGHYNLDLFPYTTIASCFFLALSALTFKKHLSKIEVPHAKFVASLLIFNPFLLQSILYRYDCLGMVLGCLLSVVAYTYNNKNTFLRTAVIVVSGTLSLMFYQSSFNIFIGLLAVDIMVSGSKSEIKIHDSLKLIFKKLVIFIFIYSLYRLFLLHKHIARSELVSFDINGLRQIFDTISSLYALISSYFWGPVFIYFIIPIISMAFLVIFKRGVENKTKLLFYAFSLISILIFILSLMGPMILLKYSPVLPRTLYSFSVLLILIAIPITFYFPKLRYLSLLPVVCSFAFSAQLSSALTSQRNYEDFIFGMIAKDVITHPDIVSTITVGQVNINERTQLILNSKPLVGYFLSPATQFLASFQLINKGLTSTTYGYGEEENNSQVLQKLIIDGVRPEIKNAEYSIYFNKNVAIIKLGSTK</sequence>
<gene>
    <name evidence="2" type="ORF">AB3G37_04060</name>
</gene>
<feature type="transmembrane region" description="Helical" evidence="1">
    <location>
        <begin position="160"/>
        <end position="180"/>
    </location>
</feature>
<feature type="transmembrane region" description="Helical" evidence="1">
    <location>
        <begin position="283"/>
        <end position="303"/>
    </location>
</feature>
<dbReference type="Pfam" id="PF14264">
    <property type="entry name" value="Glucos_trans_II"/>
    <property type="match status" value="1"/>
</dbReference>
<evidence type="ECO:0000313" key="2">
    <source>
        <dbReference type="EMBL" id="XDU73295.1"/>
    </source>
</evidence>
<reference evidence="2" key="1">
    <citation type="submission" date="2024-07" db="EMBL/GenBank/DDBJ databases">
        <authorList>
            <person name="Biller S.J."/>
        </authorList>
    </citation>
    <scope>NUCLEOTIDE SEQUENCE</scope>
    <source>
        <strain evidence="2">WC2420</strain>
    </source>
</reference>
<feature type="transmembrane region" description="Helical" evidence="1">
    <location>
        <begin position="315"/>
        <end position="333"/>
    </location>
</feature>
<keyword evidence="1" id="KW-0812">Transmembrane</keyword>
<proteinExistence type="predicted"/>
<keyword evidence="1" id="KW-0472">Membrane</keyword>